<evidence type="ECO:0000313" key="4">
    <source>
        <dbReference type="Proteomes" id="UP000451386"/>
    </source>
</evidence>
<evidence type="ECO:0000313" key="2">
    <source>
        <dbReference type="EMBL" id="RHJ24046.1"/>
    </source>
</evidence>
<proteinExistence type="predicted"/>
<evidence type="ECO:0000313" key="1">
    <source>
        <dbReference type="EMBL" id="KAB7486320.1"/>
    </source>
</evidence>
<accession>A0A415C6F0</accession>
<sequence>MAPDHPQPLRGTSRQREGA</sequence>
<organism evidence="2 3">
    <name type="scientific">Bifidobacterium bifidum</name>
    <dbReference type="NCBI Taxonomy" id="1681"/>
    <lineage>
        <taxon>Bacteria</taxon>
        <taxon>Bacillati</taxon>
        <taxon>Actinomycetota</taxon>
        <taxon>Actinomycetes</taxon>
        <taxon>Bifidobacteriales</taxon>
        <taxon>Bifidobacteriaceae</taxon>
        <taxon>Bifidobacterium</taxon>
    </lineage>
</organism>
<dbReference type="Proteomes" id="UP000283727">
    <property type="component" value="Unassembled WGS sequence"/>
</dbReference>
<protein>
    <submittedName>
        <fullName evidence="2">Uncharacterized protein</fullName>
    </submittedName>
</protein>
<evidence type="ECO:0000313" key="3">
    <source>
        <dbReference type="Proteomes" id="UP000283727"/>
    </source>
</evidence>
<reference evidence="2 3" key="1">
    <citation type="submission" date="2018-08" db="EMBL/GenBank/DDBJ databases">
        <title>A genome reference for cultivated species of the human gut microbiota.</title>
        <authorList>
            <person name="Zou Y."/>
            <person name="Xue W."/>
            <person name="Luo G."/>
        </authorList>
    </citation>
    <scope>NUCLEOTIDE SEQUENCE [LARGE SCALE GENOMIC DNA]</scope>
    <source>
        <strain evidence="2 3">AM12-10</strain>
    </source>
</reference>
<dbReference type="RefSeq" id="WP_116453800.1">
    <property type="nucleotide sequence ID" value="NZ_AP031420.1"/>
</dbReference>
<gene>
    <name evidence="2" type="ORF">DW137_03650</name>
    <name evidence="1" type="ORF">GBA83_08005</name>
</gene>
<dbReference type="Proteomes" id="UP000451386">
    <property type="component" value="Unassembled WGS sequence"/>
</dbReference>
<dbReference type="EMBL" id="QRLR01000002">
    <property type="protein sequence ID" value="RHJ24046.1"/>
    <property type="molecule type" value="Genomic_DNA"/>
</dbReference>
<comment type="caution">
    <text evidence="2">The sequence shown here is derived from an EMBL/GenBank/DDBJ whole genome shotgun (WGS) entry which is preliminary data.</text>
</comment>
<dbReference type="EMBL" id="WDOP01000007">
    <property type="protein sequence ID" value="KAB7486320.1"/>
    <property type="molecule type" value="Genomic_DNA"/>
</dbReference>
<name>A0A415C6F0_BIFBI</name>
<dbReference type="AlphaFoldDB" id="A0A415C6F0"/>
<reference evidence="1 4" key="2">
    <citation type="journal article" date="2019" name="Nat. Med.">
        <title>A library of human gut bacterial isolates paired with longitudinal multiomics data enables mechanistic microbiome research.</title>
        <authorList>
            <person name="Poyet M."/>
            <person name="Groussin M."/>
            <person name="Gibbons S.M."/>
            <person name="Avila-Pacheco J."/>
            <person name="Jiang X."/>
            <person name="Kearney S.M."/>
            <person name="Perrotta A.R."/>
            <person name="Berdy B."/>
            <person name="Zhao S."/>
            <person name="Lieberman T.D."/>
            <person name="Swanson P.K."/>
            <person name="Smith M."/>
            <person name="Roesemann S."/>
            <person name="Alexander J.E."/>
            <person name="Rich S.A."/>
            <person name="Livny J."/>
            <person name="Vlamakis H."/>
            <person name="Clish C."/>
            <person name="Bullock K."/>
            <person name="Deik A."/>
            <person name="Scott J."/>
            <person name="Pierce K.A."/>
            <person name="Xavier R.J."/>
            <person name="Alm E.J."/>
        </authorList>
    </citation>
    <scope>NUCLEOTIDE SEQUENCE [LARGE SCALE GENOMIC DNA]</scope>
    <source>
        <strain evidence="1 4">BIOML-A13</strain>
    </source>
</reference>